<evidence type="ECO:0000256" key="3">
    <source>
        <dbReference type="ARBA" id="ARBA00022692"/>
    </source>
</evidence>
<evidence type="ECO:0000256" key="11">
    <source>
        <dbReference type="ARBA" id="ARBA00053841"/>
    </source>
</evidence>
<dbReference type="GO" id="GO:0016020">
    <property type="term" value="C:membrane"/>
    <property type="evidence" value="ECO:0007669"/>
    <property type="project" value="UniProtKB-SubCell"/>
</dbReference>
<dbReference type="SUPFAM" id="SSF56436">
    <property type="entry name" value="C-type lectin-like"/>
    <property type="match status" value="1"/>
</dbReference>
<dbReference type="FunFam" id="1.20.5.170:FF:000180">
    <property type="entry name" value="C-type lectin domain family 4 member F"/>
    <property type="match status" value="1"/>
</dbReference>
<evidence type="ECO:0000313" key="18">
    <source>
        <dbReference type="EMBL" id="EDL91155.1"/>
    </source>
</evidence>
<sequence length="550" mass="61104">MKEAELNRDVAKFCTDNQCVILQPQGLGPKSAAPMAPRTLRHVQAIVALVVVTVFFSLLALFVVVLQPWRQKQNEDHPVKAGLHGGNYSGSDNCSQFVRRAEMQEAIQSLRASGNSSSCHKEIQTLKYQMDNVSSQVQLLGGHLEEANADIQQAKDVLKGTGALASETQALRSSLEVASADIHSLRGDLEKANAMTSQTQGLLKSSTDNTSAELHVLGRGLEEAQSEIQALRGSLQSSNDLGSRTQNFLQHSMDNISAEIQAMRDGMQRAGEEMTSLKKDLETLTAQIQNANGHLEQTDTQIQGLKAQLKSTSSLNSQIEVVNGKLKDSSRELQTLRRDLSDVSALKSNVQMLQSNLQKAKAEVQSLKTGLEATKTLAAKIQGQQSDLEALQKAVAAHTQGQKTQNQVLQLIMQDWKYFNGKFYYFSRDKKSWHEAENFCVSQGAHLASVTSQEEQAFLVQITNAVDHWIGLTDQGTEGNWRWVDGTPFDYVQSRRFWRKGQPDNWRHGNGEREDCVHLQRMWNDMACGTAYNWVCKKSTDWSVARTDQS</sequence>
<keyword evidence="10" id="KW-0325">Glycoprotein</keyword>
<keyword evidence="4 18" id="KW-0430">Lectin</keyword>
<evidence type="ECO:0000256" key="1">
    <source>
        <dbReference type="ARBA" id="ARBA00004606"/>
    </source>
</evidence>
<reference evidence="19" key="1">
    <citation type="submission" date="2005-09" db="EMBL/GenBank/DDBJ databases">
        <authorList>
            <person name="Mural R.J."/>
            <person name="Li P.W."/>
            <person name="Adams M.D."/>
            <person name="Amanatides P.G."/>
            <person name="Baden-Tillson H."/>
            <person name="Barnstead M."/>
            <person name="Chin S.H."/>
            <person name="Dew I."/>
            <person name="Evans C.A."/>
            <person name="Ferriera S."/>
            <person name="Flanigan M."/>
            <person name="Fosler C."/>
            <person name="Glodek A."/>
            <person name="Gu Z."/>
            <person name="Holt R.A."/>
            <person name="Jennings D."/>
            <person name="Kraft C.L."/>
            <person name="Lu F."/>
            <person name="Nguyen T."/>
            <person name="Nusskern D.R."/>
            <person name="Pfannkoch C.M."/>
            <person name="Sitter C."/>
            <person name="Sutton G.G."/>
            <person name="Venter J.C."/>
            <person name="Wang Z."/>
            <person name="Woodage T."/>
            <person name="Zheng X.H."/>
            <person name="Zhong F."/>
        </authorList>
    </citation>
    <scope>NUCLEOTIDE SEQUENCE [LARGE SCALE GENOMIC DNA]</scope>
    <source>
        <strain>BN</strain>
        <strain evidence="19">Sprague-Dawley</strain>
    </source>
</reference>
<evidence type="ECO:0000256" key="4">
    <source>
        <dbReference type="ARBA" id="ARBA00022734"/>
    </source>
</evidence>
<comment type="subcellular location">
    <subcellularLocation>
        <location evidence="1">Membrane</location>
        <topology evidence="1">Single-pass type II membrane protein</topology>
    </subcellularLocation>
</comment>
<dbReference type="AlphaFoldDB" id="A6IAN7"/>
<protein>
    <recommendedName>
        <fullName evidence="12">C-type lectin domain family 4 member F</fullName>
    </recommendedName>
    <alternativeName>
        <fullName evidence="13">C-type lectin superfamily member 13</fullName>
    </alternativeName>
    <alternativeName>
        <fullName evidence="14">Kupffer cell receptor</fullName>
    </alternativeName>
</protein>
<dbReference type="GeneID" id="114598"/>
<evidence type="ECO:0000313" key="19">
    <source>
        <dbReference type="Proteomes" id="UP000234681"/>
    </source>
</evidence>
<feature type="transmembrane region" description="Helical" evidence="16">
    <location>
        <begin position="45"/>
        <end position="69"/>
    </location>
</feature>
<keyword evidence="6 16" id="KW-1133">Transmembrane helix</keyword>
<dbReference type="CDD" id="cd03590">
    <property type="entry name" value="CLECT_DC-SIGN_like"/>
    <property type="match status" value="1"/>
</dbReference>
<dbReference type="SUPFAM" id="SSF57997">
    <property type="entry name" value="Tropomyosin"/>
    <property type="match status" value="1"/>
</dbReference>
<feature type="domain" description="C-type lectin" evidence="17">
    <location>
        <begin position="419"/>
        <end position="537"/>
    </location>
</feature>
<dbReference type="OMA" id="LSFQTQM"/>
<organism evidence="18 19">
    <name type="scientific">Rattus norvegicus</name>
    <name type="common">Rat</name>
    <dbReference type="NCBI Taxonomy" id="10116"/>
    <lineage>
        <taxon>Eukaryota</taxon>
        <taxon>Metazoa</taxon>
        <taxon>Chordata</taxon>
        <taxon>Craniata</taxon>
        <taxon>Vertebrata</taxon>
        <taxon>Euteleostomi</taxon>
        <taxon>Mammalia</taxon>
        <taxon>Eutheria</taxon>
        <taxon>Euarchontoglires</taxon>
        <taxon>Glires</taxon>
        <taxon>Rodentia</taxon>
        <taxon>Myomorpha</taxon>
        <taxon>Muroidea</taxon>
        <taxon>Muridae</taxon>
        <taxon>Murinae</taxon>
        <taxon>Rattus</taxon>
    </lineage>
</organism>
<keyword evidence="2" id="KW-0254">Endocytosis</keyword>
<keyword evidence="3 16" id="KW-0812">Transmembrane</keyword>
<dbReference type="InterPro" id="IPR016186">
    <property type="entry name" value="C-type_lectin-like/link_sf"/>
</dbReference>
<dbReference type="RefSeq" id="NP_446205.1">
    <property type="nucleotide sequence ID" value="NM_053753.1"/>
</dbReference>
<dbReference type="OrthoDB" id="2142683at2759"/>
<keyword evidence="7 16" id="KW-0472">Membrane</keyword>
<dbReference type="Proteomes" id="UP000234681">
    <property type="component" value="Chromosome 4"/>
</dbReference>
<evidence type="ECO:0000256" key="15">
    <source>
        <dbReference type="SAM" id="Coils"/>
    </source>
</evidence>
<evidence type="ECO:0000256" key="9">
    <source>
        <dbReference type="ARBA" id="ARBA00023170"/>
    </source>
</evidence>
<evidence type="ECO:0000313" key="20">
    <source>
        <dbReference type="RGD" id="621062"/>
    </source>
</evidence>
<evidence type="ECO:0000256" key="13">
    <source>
        <dbReference type="ARBA" id="ARBA00080050"/>
    </source>
</evidence>
<gene>
    <name evidence="18 20" type="primary">Clec4f</name>
    <name evidence="18" type="ORF">rCG_56270</name>
</gene>
<evidence type="ECO:0000256" key="5">
    <source>
        <dbReference type="ARBA" id="ARBA00022968"/>
    </source>
</evidence>
<name>A6IAN7_RAT</name>
<dbReference type="InterPro" id="IPR001304">
    <property type="entry name" value="C-type_lectin-like"/>
</dbReference>
<keyword evidence="9" id="KW-0675">Receptor</keyword>
<dbReference type="Pfam" id="PF00059">
    <property type="entry name" value="Lectin_C"/>
    <property type="match status" value="1"/>
</dbReference>
<dbReference type="GO" id="GO:0006897">
    <property type="term" value="P:endocytosis"/>
    <property type="evidence" value="ECO:0007669"/>
    <property type="project" value="UniProtKB-KW"/>
</dbReference>
<evidence type="ECO:0000256" key="12">
    <source>
        <dbReference type="ARBA" id="ARBA00074418"/>
    </source>
</evidence>
<dbReference type="InterPro" id="IPR018378">
    <property type="entry name" value="C-type_lectin_CS"/>
</dbReference>
<evidence type="ECO:0000256" key="14">
    <source>
        <dbReference type="ARBA" id="ARBA00083750"/>
    </source>
</evidence>
<dbReference type="Gene3D" id="1.20.5.170">
    <property type="match status" value="6"/>
</dbReference>
<comment type="function">
    <text evidence="11">Receptor with an affinity for galactose and fucose. Could be involved in endocytosis.</text>
</comment>
<evidence type="ECO:0000256" key="8">
    <source>
        <dbReference type="ARBA" id="ARBA00023157"/>
    </source>
</evidence>
<dbReference type="Gene3D" id="3.10.100.10">
    <property type="entry name" value="Mannose-Binding Protein A, subunit A"/>
    <property type="match status" value="1"/>
</dbReference>
<evidence type="ECO:0000256" key="10">
    <source>
        <dbReference type="ARBA" id="ARBA00023180"/>
    </source>
</evidence>
<dbReference type="InterPro" id="IPR016187">
    <property type="entry name" value="CTDL_fold"/>
</dbReference>
<keyword evidence="8" id="KW-1015">Disulfide bond</keyword>
<dbReference type="InterPro" id="IPR050111">
    <property type="entry name" value="C-type_lectin/snaclec_domain"/>
</dbReference>
<keyword evidence="5" id="KW-0735">Signal-anchor</keyword>
<dbReference type="PANTHER" id="PTHR22803">
    <property type="entry name" value="MANNOSE, PHOSPHOLIPASE, LECTIN RECEPTOR RELATED"/>
    <property type="match status" value="1"/>
</dbReference>
<accession>A6IAN7</accession>
<dbReference type="PROSITE" id="PS50041">
    <property type="entry name" value="C_TYPE_LECTIN_2"/>
    <property type="match status" value="1"/>
</dbReference>
<dbReference type="GO" id="GO:0030246">
    <property type="term" value="F:carbohydrate binding"/>
    <property type="evidence" value="ECO:0007669"/>
    <property type="project" value="UniProtKB-KW"/>
</dbReference>
<feature type="coiled-coil region" evidence="15">
    <location>
        <begin position="221"/>
        <end position="377"/>
    </location>
</feature>
<dbReference type="CTD" id="165530"/>
<dbReference type="KEGG" id="rno:114598"/>
<evidence type="ECO:0000259" key="17">
    <source>
        <dbReference type="PROSITE" id="PS50041"/>
    </source>
</evidence>
<keyword evidence="15" id="KW-0175">Coiled coil</keyword>
<evidence type="ECO:0000256" key="16">
    <source>
        <dbReference type="SAM" id="Phobius"/>
    </source>
</evidence>
<dbReference type="InterPro" id="IPR033989">
    <property type="entry name" value="CD209-like_CTLD"/>
</dbReference>
<dbReference type="SMART" id="SM00034">
    <property type="entry name" value="CLECT"/>
    <property type="match status" value="1"/>
</dbReference>
<dbReference type="RGD" id="621062">
    <property type="gene designation" value="Clec4f"/>
</dbReference>
<dbReference type="PROSITE" id="PS00615">
    <property type="entry name" value="C_TYPE_LECTIN_1"/>
    <property type="match status" value="1"/>
</dbReference>
<proteinExistence type="predicted"/>
<dbReference type="SMR" id="A6IAN7"/>
<evidence type="ECO:0000256" key="7">
    <source>
        <dbReference type="ARBA" id="ARBA00023136"/>
    </source>
</evidence>
<dbReference type="EMBL" id="CH473957">
    <property type="protein sequence ID" value="EDL91155.1"/>
    <property type="molecule type" value="Genomic_DNA"/>
</dbReference>
<evidence type="ECO:0000256" key="2">
    <source>
        <dbReference type="ARBA" id="ARBA00022583"/>
    </source>
</evidence>
<evidence type="ECO:0000256" key="6">
    <source>
        <dbReference type="ARBA" id="ARBA00022989"/>
    </source>
</evidence>